<dbReference type="SUPFAM" id="SSF52058">
    <property type="entry name" value="L domain-like"/>
    <property type="match status" value="1"/>
</dbReference>
<evidence type="ECO:0000313" key="2">
    <source>
        <dbReference type="EMBL" id="JAD74599.1"/>
    </source>
</evidence>
<evidence type="ECO:0000259" key="1">
    <source>
        <dbReference type="Pfam" id="PF25019"/>
    </source>
</evidence>
<accession>A0A0A9CEA1</accession>
<dbReference type="InterPro" id="IPR032675">
    <property type="entry name" value="LRR_dom_sf"/>
</dbReference>
<organism evidence="2">
    <name type="scientific">Arundo donax</name>
    <name type="common">Giant reed</name>
    <name type="synonym">Donax arundinaceus</name>
    <dbReference type="NCBI Taxonomy" id="35708"/>
    <lineage>
        <taxon>Eukaryota</taxon>
        <taxon>Viridiplantae</taxon>
        <taxon>Streptophyta</taxon>
        <taxon>Embryophyta</taxon>
        <taxon>Tracheophyta</taxon>
        <taxon>Spermatophyta</taxon>
        <taxon>Magnoliopsida</taxon>
        <taxon>Liliopsida</taxon>
        <taxon>Poales</taxon>
        <taxon>Poaceae</taxon>
        <taxon>PACMAD clade</taxon>
        <taxon>Arundinoideae</taxon>
        <taxon>Arundineae</taxon>
        <taxon>Arundo</taxon>
    </lineage>
</organism>
<dbReference type="EMBL" id="GBRH01223296">
    <property type="protein sequence ID" value="JAD74599.1"/>
    <property type="molecule type" value="Transcribed_RNA"/>
</dbReference>
<feature type="domain" description="R13L1/DRL21-like LRR repeat region" evidence="1">
    <location>
        <begin position="28"/>
        <end position="152"/>
    </location>
</feature>
<protein>
    <recommendedName>
        <fullName evidence="1">R13L1/DRL21-like LRR repeat region domain-containing protein</fullName>
    </recommendedName>
</protein>
<proteinExistence type="predicted"/>
<dbReference type="PANTHER" id="PTHR47186">
    <property type="entry name" value="LEUCINE-RICH REPEAT-CONTAINING PROTEIN 57"/>
    <property type="match status" value="1"/>
</dbReference>
<dbReference type="PANTHER" id="PTHR47186:SF41">
    <property type="entry name" value="OS12G0131701 PROTEIN"/>
    <property type="match status" value="1"/>
</dbReference>
<dbReference type="AlphaFoldDB" id="A0A0A9CEA1"/>
<dbReference type="InterPro" id="IPR056789">
    <property type="entry name" value="LRR_R13L1-DRL21"/>
</dbReference>
<reference evidence="2" key="1">
    <citation type="submission" date="2014-09" db="EMBL/GenBank/DDBJ databases">
        <authorList>
            <person name="Magalhaes I.L.F."/>
            <person name="Oliveira U."/>
            <person name="Santos F.R."/>
            <person name="Vidigal T.H.D.A."/>
            <person name="Brescovit A.D."/>
            <person name="Santos A.J."/>
        </authorList>
    </citation>
    <scope>NUCLEOTIDE SEQUENCE</scope>
    <source>
        <tissue evidence="2">Shoot tissue taken approximately 20 cm above the soil surface</tissue>
    </source>
</reference>
<dbReference type="Pfam" id="PF25019">
    <property type="entry name" value="LRR_R13L1-DRL21"/>
    <property type="match status" value="1"/>
</dbReference>
<name>A0A0A9CEA1_ARUDO</name>
<dbReference type="Gene3D" id="3.80.10.10">
    <property type="entry name" value="Ribonuclease Inhibitor"/>
    <property type="match status" value="2"/>
</dbReference>
<sequence>MPCGLGELTNLQTMHVIKVGSDSGSCRIADLVNLNKLRGELCISGMENVTSAQITPEASIKNKGELRKLVLHWSCTDSMFADEASSVLDSLQPHPDLEELTITGFSGVRFPLWLGNHHMFSLSILELKDCKNCKELPSLGRLPSLKHLMINSLTSIKHVRRMLCSYDKTSCGDCRSSTSRAFSTLETLKFTNMESWEQWGEIEATDFPCLQHLTVIRCSKLRGLPKLQALQNLRIKNCENLLDLPSFPSLQCVKIEGFCSVSHILQLPIFSHLETLELRCHQKLVSLKKIQNSIPLHSLRVKKEPLHKISGCQVLPFQNLSAQDSQKTWTFLRCAGQILECNCSFVACTDLTFGRTNVQPPEAGIGEDASFHAEQPEEAELVSCKPVWVQMDQPEEIELICID</sequence>
<reference evidence="2" key="2">
    <citation type="journal article" date="2015" name="Data Brief">
        <title>Shoot transcriptome of the giant reed, Arundo donax.</title>
        <authorList>
            <person name="Barrero R.A."/>
            <person name="Guerrero F.D."/>
            <person name="Moolhuijzen P."/>
            <person name="Goolsby J.A."/>
            <person name="Tidwell J."/>
            <person name="Bellgard S.E."/>
            <person name="Bellgard M.I."/>
        </authorList>
    </citation>
    <scope>NUCLEOTIDE SEQUENCE</scope>
    <source>
        <tissue evidence="2">Shoot tissue taken approximately 20 cm above the soil surface</tissue>
    </source>
</reference>